<dbReference type="Gene3D" id="3.90.770.10">
    <property type="entry name" value="3-hydroxy-3-methylglutaryl-coenzyme A Reductase, Chain A, domain 2"/>
    <property type="match status" value="1"/>
</dbReference>
<dbReference type="PANTHER" id="PTHR10572">
    <property type="entry name" value="3-HYDROXY-3-METHYLGLUTARYL-COENZYME A REDUCTASE"/>
    <property type="match status" value="1"/>
</dbReference>
<keyword evidence="3" id="KW-0560">Oxidoreductase</keyword>
<proteinExistence type="inferred from homology"/>
<dbReference type="InterPro" id="IPR023076">
    <property type="entry name" value="HMG_CoA_Rdtase_CS"/>
</dbReference>
<evidence type="ECO:0000313" key="7">
    <source>
        <dbReference type="RefSeq" id="XP_033570868.1"/>
    </source>
</evidence>
<dbReference type="GeneID" id="54457019"/>
<gene>
    <name evidence="5 7" type="ORF">BDZ99DRAFT_399266</name>
</gene>
<evidence type="ECO:0000313" key="5">
    <source>
        <dbReference type="EMBL" id="KAF2803904.1"/>
    </source>
</evidence>
<keyword evidence="6" id="KW-1185">Reference proteome</keyword>
<dbReference type="SUPFAM" id="SSF55035">
    <property type="entry name" value="NAD-binding domain of HMG-CoA reductase"/>
    <property type="match status" value="1"/>
</dbReference>
<dbReference type="InterPro" id="IPR009029">
    <property type="entry name" value="HMG_CoA_Rdtase_sub-bd_dom_sf"/>
</dbReference>
<dbReference type="EMBL" id="MU003716">
    <property type="protein sequence ID" value="KAF2803904.1"/>
    <property type="molecule type" value="Genomic_DNA"/>
</dbReference>
<dbReference type="GO" id="GO:0015936">
    <property type="term" value="P:coenzyme A metabolic process"/>
    <property type="evidence" value="ECO:0007669"/>
    <property type="project" value="InterPro"/>
</dbReference>
<organism evidence="5">
    <name type="scientific">Mytilinidion resinicola</name>
    <dbReference type="NCBI Taxonomy" id="574789"/>
    <lineage>
        <taxon>Eukaryota</taxon>
        <taxon>Fungi</taxon>
        <taxon>Dikarya</taxon>
        <taxon>Ascomycota</taxon>
        <taxon>Pezizomycotina</taxon>
        <taxon>Dothideomycetes</taxon>
        <taxon>Pleosporomycetidae</taxon>
        <taxon>Mytilinidiales</taxon>
        <taxon>Mytilinidiaceae</taxon>
        <taxon>Mytilinidion</taxon>
    </lineage>
</organism>
<evidence type="ECO:0000256" key="1">
    <source>
        <dbReference type="ARBA" id="ARBA00007661"/>
    </source>
</evidence>
<dbReference type="InterPro" id="IPR002202">
    <property type="entry name" value="HMG_CoA_Rdtase"/>
</dbReference>
<dbReference type="EC" id="1.1.1.34" evidence="2"/>
<dbReference type="Proteomes" id="UP000504636">
    <property type="component" value="Unplaced"/>
</dbReference>
<dbReference type="PRINTS" id="PR00071">
    <property type="entry name" value="HMGCOARDTASE"/>
</dbReference>
<dbReference type="SUPFAM" id="SSF56542">
    <property type="entry name" value="Substrate-binding domain of HMG-CoA reductase"/>
    <property type="match status" value="1"/>
</dbReference>
<reference evidence="7" key="3">
    <citation type="submission" date="2025-04" db="UniProtKB">
        <authorList>
            <consortium name="RefSeq"/>
        </authorList>
    </citation>
    <scope>IDENTIFICATION</scope>
    <source>
        <strain evidence="7">CBS 304.34</strain>
    </source>
</reference>
<evidence type="ECO:0000313" key="6">
    <source>
        <dbReference type="Proteomes" id="UP000504636"/>
    </source>
</evidence>
<dbReference type="PROSITE" id="PS50065">
    <property type="entry name" value="HMG_COA_REDUCTASE_4"/>
    <property type="match status" value="1"/>
</dbReference>
<dbReference type="InterPro" id="IPR001763">
    <property type="entry name" value="Rhodanese-like_dom"/>
</dbReference>
<dbReference type="InterPro" id="IPR009023">
    <property type="entry name" value="HMG_CoA_Rdtase_NAD(P)-bd_sf"/>
</dbReference>
<dbReference type="OrthoDB" id="310654at2759"/>
<evidence type="ECO:0000256" key="3">
    <source>
        <dbReference type="ARBA" id="ARBA00023002"/>
    </source>
</evidence>
<dbReference type="PROSITE" id="PS00318">
    <property type="entry name" value="HMG_COA_REDUCTASE_2"/>
    <property type="match status" value="1"/>
</dbReference>
<accession>A0A6A6Y7E7</accession>
<dbReference type="PANTHER" id="PTHR10572:SF24">
    <property type="entry name" value="3-HYDROXY-3-METHYLGLUTARYL-COENZYME A REDUCTASE"/>
    <property type="match status" value="1"/>
</dbReference>
<reference evidence="7" key="2">
    <citation type="submission" date="2020-04" db="EMBL/GenBank/DDBJ databases">
        <authorList>
            <consortium name="NCBI Genome Project"/>
        </authorList>
    </citation>
    <scope>NUCLEOTIDE SEQUENCE</scope>
    <source>
        <strain evidence="7">CBS 304.34</strain>
    </source>
</reference>
<dbReference type="GO" id="GO:0004420">
    <property type="term" value="F:hydroxymethylglutaryl-CoA reductase (NADPH) activity"/>
    <property type="evidence" value="ECO:0007669"/>
    <property type="project" value="UniProtKB-EC"/>
</dbReference>
<dbReference type="PROSITE" id="PS50206">
    <property type="entry name" value="RHODANESE_3"/>
    <property type="match status" value="1"/>
</dbReference>
<evidence type="ECO:0000256" key="2">
    <source>
        <dbReference type="ARBA" id="ARBA00012999"/>
    </source>
</evidence>
<dbReference type="RefSeq" id="XP_033570868.1">
    <property type="nucleotide sequence ID" value="XM_033716126.1"/>
</dbReference>
<evidence type="ECO:0000259" key="4">
    <source>
        <dbReference type="PROSITE" id="PS50206"/>
    </source>
</evidence>
<feature type="domain" description="Rhodanese" evidence="4">
    <location>
        <begin position="247"/>
        <end position="283"/>
    </location>
</feature>
<sequence length="365" mass="38783">MPTPLPTKTNPTPSIAIENQIGFTKVPLGLAGPLTITGRHQRAPVSAPLATLEATLVASCSRGCKALQLCGGVKAAALAEGMSRAPVFFFGTVDDAVAFYERVPELEGQFRETAEKTSRFCKLVKIVPHIIGKAVHVKMIYTTGDACGQNMTTIATHTACKAFLKSEGAKEAKVIGYQLEGHFAPDKKMAWGNVHELGRGVKVMAWATLTNEVCKKVLKCSTAALHRTMDIARDGMIRNGGMGNSINTANVMAAMFIACGQDVASVLEGGFSHLSHEIDPETQDLTVSMYFPCMVVGTMGGGTGYESQKETLEIIGCFGPGKKFALAETVAAFCLALDLSTASAFADDTFSQSHQRLARGGKSRL</sequence>
<dbReference type="AlphaFoldDB" id="A0A6A6Y7E7"/>
<dbReference type="Gene3D" id="3.30.70.420">
    <property type="entry name" value="Hydroxymethylglutaryl-CoA reductase, class I/II, NAD/NADP-binding domain"/>
    <property type="match status" value="1"/>
</dbReference>
<comment type="similarity">
    <text evidence="1">Belongs to the HMG-CoA reductase family.</text>
</comment>
<dbReference type="InterPro" id="IPR023074">
    <property type="entry name" value="HMG_CoA_Rdtase_cat_sf"/>
</dbReference>
<reference evidence="5 7" key="1">
    <citation type="journal article" date="2020" name="Stud. Mycol.">
        <title>101 Dothideomycetes genomes: a test case for predicting lifestyles and emergence of pathogens.</title>
        <authorList>
            <person name="Haridas S."/>
            <person name="Albert R."/>
            <person name="Binder M."/>
            <person name="Bloem J."/>
            <person name="Labutti K."/>
            <person name="Salamov A."/>
            <person name="Andreopoulos B."/>
            <person name="Baker S."/>
            <person name="Barry K."/>
            <person name="Bills G."/>
            <person name="Bluhm B."/>
            <person name="Cannon C."/>
            <person name="Castanera R."/>
            <person name="Culley D."/>
            <person name="Daum C."/>
            <person name="Ezra D."/>
            <person name="Gonzalez J."/>
            <person name="Henrissat B."/>
            <person name="Kuo A."/>
            <person name="Liang C."/>
            <person name="Lipzen A."/>
            <person name="Lutzoni F."/>
            <person name="Magnuson J."/>
            <person name="Mondo S."/>
            <person name="Nolan M."/>
            <person name="Ohm R."/>
            <person name="Pangilinan J."/>
            <person name="Park H.-J."/>
            <person name="Ramirez L."/>
            <person name="Alfaro M."/>
            <person name="Sun H."/>
            <person name="Tritt A."/>
            <person name="Yoshinaga Y."/>
            <person name="Zwiers L.-H."/>
            <person name="Turgeon B."/>
            <person name="Goodwin S."/>
            <person name="Spatafora J."/>
            <person name="Crous P."/>
            <person name="Grigoriev I."/>
        </authorList>
    </citation>
    <scope>NUCLEOTIDE SEQUENCE</scope>
    <source>
        <strain evidence="5 7">CBS 304.34</strain>
    </source>
</reference>
<name>A0A6A6Y7E7_9PEZI</name>
<dbReference type="Pfam" id="PF00368">
    <property type="entry name" value="HMG-CoA_red"/>
    <property type="match status" value="1"/>
</dbReference>
<protein>
    <recommendedName>
        <fullName evidence="2">hydroxymethylglutaryl-CoA reductase (NADPH)</fullName>
        <ecNumber evidence="2">1.1.1.34</ecNumber>
    </recommendedName>
</protein>